<dbReference type="InterPro" id="IPR025110">
    <property type="entry name" value="AMP-bd_C"/>
</dbReference>
<dbReference type="InterPro" id="IPR000873">
    <property type="entry name" value="AMP-dep_synth/lig_dom"/>
</dbReference>
<dbReference type="PANTHER" id="PTHR24096">
    <property type="entry name" value="LONG-CHAIN-FATTY-ACID--COA LIGASE"/>
    <property type="match status" value="1"/>
</dbReference>
<keyword evidence="4" id="KW-0547">Nucleotide-binding</keyword>
<reference evidence="8" key="1">
    <citation type="journal article" date="2020" name="Stud. Mycol.">
        <title>101 Dothideomycetes genomes: a test case for predicting lifestyles and emergence of pathogens.</title>
        <authorList>
            <person name="Haridas S."/>
            <person name="Albert R."/>
            <person name="Binder M."/>
            <person name="Bloem J."/>
            <person name="Labutti K."/>
            <person name="Salamov A."/>
            <person name="Andreopoulos B."/>
            <person name="Baker S."/>
            <person name="Barry K."/>
            <person name="Bills G."/>
            <person name="Bluhm B."/>
            <person name="Cannon C."/>
            <person name="Castanera R."/>
            <person name="Culley D."/>
            <person name="Daum C."/>
            <person name="Ezra D."/>
            <person name="Gonzalez J."/>
            <person name="Henrissat B."/>
            <person name="Kuo A."/>
            <person name="Liang C."/>
            <person name="Lipzen A."/>
            <person name="Lutzoni F."/>
            <person name="Magnuson J."/>
            <person name="Mondo S."/>
            <person name="Nolan M."/>
            <person name="Ohm R."/>
            <person name="Pangilinan J."/>
            <person name="Park H.-J."/>
            <person name="Ramirez L."/>
            <person name="Alfaro M."/>
            <person name="Sun H."/>
            <person name="Tritt A."/>
            <person name="Yoshinaga Y."/>
            <person name="Zwiers L.-H."/>
            <person name="Turgeon B."/>
            <person name="Goodwin S."/>
            <person name="Spatafora J."/>
            <person name="Crous P."/>
            <person name="Grigoriev I."/>
        </authorList>
    </citation>
    <scope>NUCLEOTIDE SEQUENCE</scope>
    <source>
        <strain evidence="8">CBS 627.86</strain>
    </source>
</reference>
<evidence type="ECO:0000256" key="5">
    <source>
        <dbReference type="ARBA" id="ARBA00022840"/>
    </source>
</evidence>
<comment type="similarity">
    <text evidence="2">Belongs to the ATP-dependent AMP-binding enzyme family.</text>
</comment>
<dbReference type="OrthoDB" id="6509636at2759"/>
<dbReference type="GO" id="GO:0019748">
    <property type="term" value="P:secondary metabolic process"/>
    <property type="evidence" value="ECO:0007669"/>
    <property type="project" value="TreeGrafter"/>
</dbReference>
<evidence type="ECO:0000256" key="4">
    <source>
        <dbReference type="ARBA" id="ARBA00022741"/>
    </source>
</evidence>
<dbReference type="InterPro" id="IPR045851">
    <property type="entry name" value="AMP-bd_C_sf"/>
</dbReference>
<dbReference type="PROSITE" id="PS00455">
    <property type="entry name" value="AMP_BINDING"/>
    <property type="match status" value="1"/>
</dbReference>
<accession>A0A6A5ZK54</accession>
<keyword evidence="5" id="KW-0067">ATP-binding</keyword>
<gene>
    <name evidence="8" type="ORF">BDV96DRAFT_317712</name>
</gene>
<organism evidence="8 9">
    <name type="scientific">Lophiotrema nucula</name>
    <dbReference type="NCBI Taxonomy" id="690887"/>
    <lineage>
        <taxon>Eukaryota</taxon>
        <taxon>Fungi</taxon>
        <taxon>Dikarya</taxon>
        <taxon>Ascomycota</taxon>
        <taxon>Pezizomycotina</taxon>
        <taxon>Dothideomycetes</taxon>
        <taxon>Pleosporomycetidae</taxon>
        <taxon>Pleosporales</taxon>
        <taxon>Lophiotremataceae</taxon>
        <taxon>Lophiotrema</taxon>
    </lineage>
</organism>
<evidence type="ECO:0000313" key="9">
    <source>
        <dbReference type="Proteomes" id="UP000799770"/>
    </source>
</evidence>
<proteinExistence type="inferred from homology"/>
<dbReference type="InterPro" id="IPR020845">
    <property type="entry name" value="AMP-binding_CS"/>
</dbReference>
<feature type="domain" description="AMP-binding enzyme C-terminal" evidence="7">
    <location>
        <begin position="432"/>
        <end position="508"/>
    </location>
</feature>
<evidence type="ECO:0000256" key="2">
    <source>
        <dbReference type="ARBA" id="ARBA00006432"/>
    </source>
</evidence>
<dbReference type="AlphaFoldDB" id="A0A6A5ZK54"/>
<name>A0A6A5ZK54_9PLEO</name>
<dbReference type="Pfam" id="PF00501">
    <property type="entry name" value="AMP-binding"/>
    <property type="match status" value="1"/>
</dbReference>
<dbReference type="Gene3D" id="3.30.300.30">
    <property type="match status" value="1"/>
</dbReference>
<dbReference type="Pfam" id="PF13193">
    <property type="entry name" value="AMP-binding_C"/>
    <property type="match status" value="1"/>
</dbReference>
<dbReference type="SUPFAM" id="SSF56801">
    <property type="entry name" value="Acetyl-CoA synthetase-like"/>
    <property type="match status" value="1"/>
</dbReference>
<dbReference type="InterPro" id="IPR042099">
    <property type="entry name" value="ANL_N_sf"/>
</dbReference>
<dbReference type="GO" id="GO:0016405">
    <property type="term" value="F:CoA-ligase activity"/>
    <property type="evidence" value="ECO:0007669"/>
    <property type="project" value="TreeGrafter"/>
</dbReference>
<dbReference type="Gene3D" id="3.40.50.12780">
    <property type="entry name" value="N-terminal domain of ligase-like"/>
    <property type="match status" value="1"/>
</dbReference>
<protein>
    <submittedName>
        <fullName evidence="8">Amp dependent CoA ligase</fullName>
    </submittedName>
</protein>
<evidence type="ECO:0000313" key="8">
    <source>
        <dbReference type="EMBL" id="KAF2120040.1"/>
    </source>
</evidence>
<dbReference type="EMBL" id="ML977314">
    <property type="protein sequence ID" value="KAF2120040.1"/>
    <property type="molecule type" value="Genomic_DNA"/>
</dbReference>
<evidence type="ECO:0000256" key="3">
    <source>
        <dbReference type="ARBA" id="ARBA00022598"/>
    </source>
</evidence>
<evidence type="ECO:0000259" key="7">
    <source>
        <dbReference type="Pfam" id="PF13193"/>
    </source>
</evidence>
<dbReference type="Proteomes" id="UP000799770">
    <property type="component" value="Unassembled WGS sequence"/>
</dbReference>
<sequence length="580" mass="64723">MDMNFASWVLSPVEYDENQPLLIDASKPERSLTFKQLKHQVHQLIAGLRALGIQHGDCVCVNAFNDISYSVLYLGIIGAGAVFTGVNPAYSEHELAHHISMVTAKVVIVEPSMLEKTVAAAESCGVSQSDIFVFDIHEPKFQRAGIQSWSTLLERGEGDFDSCTDSDKTVAAYQTSSGTSGLPKAAMIPHSYLIHQASQRISEHDIGYEIRRLTALPPMHAFATPIIPSSIRQGSPTYVMRRYDQSEFIKAVTTYQITETWLPPPPLIAIPKCHLATKAALQSIRQVWFGGAALSYDNQLPLQNLLRADAKINPVWGMTEVGWITTVPWPKRRAGDSIGSPLMNFTVRVVDDDGNALKEQGSTGELQILAPHPMLGYLGNPEANNETITFDSQGRWINSGDIGYIDSEGNIFIVDRKKDLIKVRGWQVSPNEVESRIQQHPQVLDVGVVGVPLPSGEGEIVRAYVVRHCDSHMTKEDIKRFAGVELARYKIPEEIVFIDSIPRNPTGKILRRLLREQPSGDVENSKIRGVTLRWLWQRARHWAMAIRRRISWFHLVRAKGRWFSSGAHRHTSSSSVARKS</sequence>
<keyword evidence="3 8" id="KW-0436">Ligase</keyword>
<feature type="domain" description="AMP-dependent synthetase/ligase" evidence="6">
    <location>
        <begin position="18"/>
        <end position="378"/>
    </location>
</feature>
<keyword evidence="9" id="KW-1185">Reference proteome</keyword>
<dbReference type="PANTHER" id="PTHR24096:SF317">
    <property type="entry name" value="ADENYLATE-FORMING ENZYME AFEA"/>
    <property type="match status" value="1"/>
</dbReference>
<evidence type="ECO:0000259" key="6">
    <source>
        <dbReference type="Pfam" id="PF00501"/>
    </source>
</evidence>
<evidence type="ECO:0000256" key="1">
    <source>
        <dbReference type="ARBA" id="ARBA00005179"/>
    </source>
</evidence>
<comment type="pathway">
    <text evidence="1">Secondary metabolite biosynthesis.</text>
</comment>
<dbReference type="GO" id="GO:0005524">
    <property type="term" value="F:ATP binding"/>
    <property type="evidence" value="ECO:0007669"/>
    <property type="project" value="UniProtKB-KW"/>
</dbReference>